<dbReference type="EMBL" id="FRDN01000008">
    <property type="protein sequence ID" value="SHN76058.1"/>
    <property type="molecule type" value="Genomic_DNA"/>
</dbReference>
<evidence type="ECO:0000313" key="1">
    <source>
        <dbReference type="EMBL" id="SHN76058.1"/>
    </source>
</evidence>
<gene>
    <name evidence="1" type="ORF">SAMN02745215_02790</name>
</gene>
<dbReference type="Proteomes" id="UP000184010">
    <property type="component" value="Unassembled WGS sequence"/>
</dbReference>
<dbReference type="RefSeq" id="WP_072773152.1">
    <property type="nucleotide sequence ID" value="NZ_FRDN01000008.1"/>
</dbReference>
<keyword evidence="2" id="KW-1185">Reference proteome</keyword>
<dbReference type="STRING" id="1121395.SAMN02745215_02790"/>
<reference evidence="2" key="1">
    <citation type="submission" date="2016-12" db="EMBL/GenBank/DDBJ databases">
        <authorList>
            <person name="Varghese N."/>
            <person name="Submissions S."/>
        </authorList>
    </citation>
    <scope>NUCLEOTIDE SEQUENCE [LARGE SCALE GENOMIC DNA]</scope>
    <source>
        <strain evidence="2">DSM 11544</strain>
    </source>
</reference>
<accession>A0A1M7TZC9</accession>
<organism evidence="1 2">
    <name type="scientific">Desulfitobacterium chlororespirans DSM 11544</name>
    <dbReference type="NCBI Taxonomy" id="1121395"/>
    <lineage>
        <taxon>Bacteria</taxon>
        <taxon>Bacillati</taxon>
        <taxon>Bacillota</taxon>
        <taxon>Clostridia</taxon>
        <taxon>Eubacteriales</taxon>
        <taxon>Desulfitobacteriaceae</taxon>
        <taxon>Desulfitobacterium</taxon>
    </lineage>
</organism>
<sequence length="1010" mass="114557">MNTMPRIDPRKAKDLLQIIKGKAGIYTPEWKYERSAMDGGAALAELFAQMFGETIDRLNRMPYKNYLEFLNILEVSAQSVTPAAGLAVFRLVEGSQRSVVINRGTQLYYDRGQEEREEGSARVIFETTKDFYATPAKLMGFYSINPRQDIIEKLDFEEGSVTFFNPSGARNIQRHAFALASQDVLKLVSPADITLSLENTALSYLNEEYLARLANPGFARWSYYDGKAQIPFDQVKVKDGQLHLLKDNHTPLRPYVLEGDSPEEENFWITCTMQSDGQRDEILMDRIAMGSAYLHRDQPGVHIKPDLLYSNDLALDEEQGGYCFGTQLMPYQCFYMASEEVFSKRRARINIEFALNMVTRQVGDANSVYQYNFYRKYVVEKVDIPAPVPDRIVVSRVVWEYWNGAGWTHLKVEGDVNPFQGGEGSFKKRISFQCPEDIVKNSQNSVEGYWIRARVVEVENAFSMYAHLLLPYLEAVSLDFTYGETLKAAEKIYTENNCVKALSAPGTFATFKLYEPLREKVHGVYCAFDQQPNGFPITMYFKIEGQSKAKSLLKIEYLTQDIKGEGVWHELKFTDTTEGLTEDGIISVYAPRDFKKDTLFGQEGYWLRIGEGNLNYAERPTIQPLVQKVIPNVVEIIQKETIRGELFRTDSYEPNKTITLRNRPVLECELWVNEIRDISQAEMAYLRENKANSVEVHYDQGGHLQEFWVKWDPCETLINAGDNSRHYKLDQNTGRISFGNGLNGKVPSPAEEGNIKVNYAFGGGKKGNLQEGTIEGLLIGIPHVDQVTNLEMTSGGSDGHDLKTLEKVGPCKLRHQGRAVTAADYESLVLGQFAEVKDVKCVGNYDAFGQPAWGYVTLVVLPAHIENRMYSLKLCRKIEQSLKQRVSCELLAGGRFSVVPAIVMKVNVMVTVSLEDYDRAAEAERDIREALKRYLNQGMSGGQSFKIEEIPSLRSFYMLLNPLRNVARIQEIILEGRYYEGSTLRVIPLDGEFNLRYVVVTSGEHTVKIL</sequence>
<name>A0A1M7TZC9_9FIRM</name>
<evidence type="ECO:0000313" key="2">
    <source>
        <dbReference type="Proteomes" id="UP000184010"/>
    </source>
</evidence>
<proteinExistence type="predicted"/>
<protein>
    <submittedName>
        <fullName evidence="1">Putative baseplate assembly protein</fullName>
    </submittedName>
</protein>
<dbReference type="AlphaFoldDB" id="A0A1M7TZC9"/>